<sequence length="193" mass="22112">MNSSDTDNDCEDFVLNGQGKKSKRFGKAIDVAKKMNIQSHETGNDFQNRRPRKEEEFAKFHESSFSYRVRIITDGNVAEVPVCCKAFLSLHGITKKKVEVLQKSLKMTRKAPTAMRGKHFNRPQKLKPDAKQQEENRSKIEKLQLRKKKAAVFHERENAAKLSSRANSDYEAISMSNMHGFCEKSTSAKHHNK</sequence>
<keyword evidence="3" id="KW-1185">Reference proteome</keyword>
<feature type="compositionally biased region" description="Basic residues" evidence="1">
    <location>
        <begin position="116"/>
        <end position="125"/>
    </location>
</feature>
<organism evidence="2 3">
    <name type="scientific">Psylliodes chrysocephalus</name>
    <dbReference type="NCBI Taxonomy" id="3402493"/>
    <lineage>
        <taxon>Eukaryota</taxon>
        <taxon>Metazoa</taxon>
        <taxon>Ecdysozoa</taxon>
        <taxon>Arthropoda</taxon>
        <taxon>Hexapoda</taxon>
        <taxon>Insecta</taxon>
        <taxon>Pterygota</taxon>
        <taxon>Neoptera</taxon>
        <taxon>Endopterygota</taxon>
        <taxon>Coleoptera</taxon>
        <taxon>Polyphaga</taxon>
        <taxon>Cucujiformia</taxon>
        <taxon>Chrysomeloidea</taxon>
        <taxon>Chrysomelidae</taxon>
        <taxon>Galerucinae</taxon>
        <taxon>Alticini</taxon>
        <taxon>Psylliodes</taxon>
    </lineage>
</organism>
<accession>A0A9P0GNU1</accession>
<gene>
    <name evidence="2" type="ORF">PSYICH_LOCUS15332</name>
</gene>
<protein>
    <submittedName>
        <fullName evidence="2">Uncharacterized protein</fullName>
    </submittedName>
</protein>
<reference evidence="2" key="1">
    <citation type="submission" date="2022-01" db="EMBL/GenBank/DDBJ databases">
        <authorList>
            <person name="King R."/>
        </authorList>
    </citation>
    <scope>NUCLEOTIDE SEQUENCE</scope>
</reference>
<dbReference type="OrthoDB" id="10065911at2759"/>
<feature type="region of interest" description="Disordered" evidence="1">
    <location>
        <begin position="109"/>
        <end position="147"/>
    </location>
</feature>
<proteinExistence type="predicted"/>
<dbReference type="EMBL" id="OV651821">
    <property type="protein sequence ID" value="CAH1115688.1"/>
    <property type="molecule type" value="Genomic_DNA"/>
</dbReference>
<feature type="compositionally biased region" description="Basic and acidic residues" evidence="1">
    <location>
        <begin position="126"/>
        <end position="144"/>
    </location>
</feature>
<dbReference type="Proteomes" id="UP001153636">
    <property type="component" value="Chromosome 9"/>
</dbReference>
<evidence type="ECO:0000313" key="3">
    <source>
        <dbReference type="Proteomes" id="UP001153636"/>
    </source>
</evidence>
<dbReference type="AlphaFoldDB" id="A0A9P0GNU1"/>
<evidence type="ECO:0000313" key="2">
    <source>
        <dbReference type="EMBL" id="CAH1115688.1"/>
    </source>
</evidence>
<evidence type="ECO:0000256" key="1">
    <source>
        <dbReference type="SAM" id="MobiDB-lite"/>
    </source>
</evidence>
<name>A0A9P0GNU1_9CUCU</name>